<dbReference type="OMA" id="RTRIIAW"/>
<dbReference type="Proteomes" id="UP000007110">
    <property type="component" value="Unassembled WGS sequence"/>
</dbReference>
<name>A0A7M7SVK3_STRPU</name>
<dbReference type="KEGG" id="spu:115921232"/>
<feature type="transmembrane region" description="Helical" evidence="1">
    <location>
        <begin position="121"/>
        <end position="141"/>
    </location>
</feature>
<protein>
    <submittedName>
        <fullName evidence="2">Uncharacterized protein</fullName>
    </submittedName>
</protein>
<keyword evidence="1" id="KW-0472">Membrane</keyword>
<dbReference type="GeneID" id="115921232"/>
<feature type="transmembrane region" description="Helical" evidence="1">
    <location>
        <begin position="311"/>
        <end position="333"/>
    </location>
</feature>
<dbReference type="PANTHER" id="PTHR11388">
    <property type="entry name" value="ORGANIC ANION TRANSPORTER"/>
    <property type="match status" value="1"/>
</dbReference>
<dbReference type="EnsemblMetazoa" id="XM_030978523">
    <property type="protein sequence ID" value="XP_030834383"/>
    <property type="gene ID" value="LOC115921232"/>
</dbReference>
<keyword evidence="1" id="KW-1133">Transmembrane helix</keyword>
<organism evidence="2 3">
    <name type="scientific">Strongylocentrotus purpuratus</name>
    <name type="common">Purple sea urchin</name>
    <dbReference type="NCBI Taxonomy" id="7668"/>
    <lineage>
        <taxon>Eukaryota</taxon>
        <taxon>Metazoa</taxon>
        <taxon>Echinodermata</taxon>
        <taxon>Eleutherozoa</taxon>
        <taxon>Echinozoa</taxon>
        <taxon>Echinoidea</taxon>
        <taxon>Euechinoidea</taxon>
        <taxon>Echinacea</taxon>
        <taxon>Camarodonta</taxon>
        <taxon>Echinidea</taxon>
        <taxon>Strongylocentrotidae</taxon>
        <taxon>Strongylocentrotus</taxon>
    </lineage>
</organism>
<evidence type="ECO:0000313" key="3">
    <source>
        <dbReference type="Proteomes" id="UP000007110"/>
    </source>
</evidence>
<evidence type="ECO:0000256" key="1">
    <source>
        <dbReference type="SAM" id="Phobius"/>
    </source>
</evidence>
<keyword evidence="1" id="KW-0812">Transmembrane</keyword>
<dbReference type="Pfam" id="PF03137">
    <property type="entry name" value="OATP"/>
    <property type="match status" value="2"/>
</dbReference>
<feature type="transmembrane region" description="Helical" evidence="1">
    <location>
        <begin position="271"/>
        <end position="291"/>
    </location>
</feature>
<feature type="transmembrane region" description="Helical" evidence="1">
    <location>
        <begin position="241"/>
        <end position="259"/>
    </location>
</feature>
<dbReference type="GO" id="GO:0055085">
    <property type="term" value="P:transmembrane transport"/>
    <property type="evidence" value="ECO:0007669"/>
    <property type="project" value="InterPro"/>
</dbReference>
<reference evidence="2" key="2">
    <citation type="submission" date="2021-01" db="UniProtKB">
        <authorList>
            <consortium name="EnsemblMetazoa"/>
        </authorList>
    </citation>
    <scope>IDENTIFICATION</scope>
</reference>
<proteinExistence type="predicted"/>
<accession>A0A7M7SVK3</accession>
<dbReference type="RefSeq" id="XP_030834383.1">
    <property type="nucleotide sequence ID" value="XM_030978523.1"/>
</dbReference>
<feature type="transmembrane region" description="Helical" evidence="1">
    <location>
        <begin position="45"/>
        <end position="69"/>
    </location>
</feature>
<dbReference type="PANTHER" id="PTHR11388:SF142">
    <property type="entry name" value="SOLUTE CARRIER ORGANIC ANION TRANSPORTER FAMILY MEMBER 5A1"/>
    <property type="match status" value="1"/>
</dbReference>
<reference evidence="3" key="1">
    <citation type="submission" date="2015-02" db="EMBL/GenBank/DDBJ databases">
        <title>Genome sequencing for Strongylocentrotus purpuratus.</title>
        <authorList>
            <person name="Murali S."/>
            <person name="Liu Y."/>
            <person name="Vee V."/>
            <person name="English A."/>
            <person name="Wang M."/>
            <person name="Skinner E."/>
            <person name="Han Y."/>
            <person name="Muzny D.M."/>
            <person name="Worley K.C."/>
            <person name="Gibbs R.A."/>
        </authorList>
    </citation>
    <scope>NUCLEOTIDE SEQUENCE</scope>
</reference>
<dbReference type="InParanoid" id="A0A7M7SVK3"/>
<evidence type="ECO:0000313" key="2">
    <source>
        <dbReference type="EnsemblMetazoa" id="XP_030834383"/>
    </source>
</evidence>
<dbReference type="AlphaFoldDB" id="A0A7M7SVK3"/>
<dbReference type="GO" id="GO:0016020">
    <property type="term" value="C:membrane"/>
    <property type="evidence" value="ECO:0007669"/>
    <property type="project" value="InterPro"/>
</dbReference>
<sequence>FLFIAGSGGSVGGLLLGSLTNSIFVDFDRVAPEDRPSFLQTDPRYIGAWWLGFVIIGCAVLLISVPFFFFPRHLPKTKERIREEEQLQGSEVVVVACMAAGNVIGGLIIRRWKLSPAQCTFILIFGEVVAILCMPAFLLVGCNTKPVAGVSTNYAAPAPFDGLPAITQPLIFPDSVQQAVSPCNVNCTCGNEDYSPVCGADGINLCVLMLRWSFSECRCIQPGGVNATAIDGECADDCPDWVVPFIITICAAMFFSSSLGKTGLALITLRIFPAPLYFGAAINLACILWGYNNGDRGACWFYDIDLFRYSFQGLIGGIRVISVLVLFGVFYTLRNVKPTEDFVNTLYAYGLRPLIDKPTRITPHSSTLIDNILTNNNTNISASANKLSLNSSKTKYMIFSRSSNSSQHEAVKIDGTAICKVHSTKFLGVIIDDKLSWSHHIASVSNVISRNTGVPSKLRSFLPSTT</sequence>
<dbReference type="OrthoDB" id="5062115at2759"/>
<dbReference type="InterPro" id="IPR004156">
    <property type="entry name" value="OATP"/>
</dbReference>
<keyword evidence="3" id="KW-1185">Reference proteome</keyword>